<dbReference type="RefSeq" id="WP_132880547.1">
    <property type="nucleotide sequence ID" value="NZ_SLXQ01000020.1"/>
</dbReference>
<feature type="transmembrane region" description="Helical" evidence="8">
    <location>
        <begin position="341"/>
        <end position="364"/>
    </location>
</feature>
<dbReference type="EMBL" id="SLXQ01000020">
    <property type="protein sequence ID" value="TCP43909.1"/>
    <property type="molecule type" value="Genomic_DNA"/>
</dbReference>
<organism evidence="10 11">
    <name type="scientific">Tamaricihabitans halophyticus</name>
    <dbReference type="NCBI Taxonomy" id="1262583"/>
    <lineage>
        <taxon>Bacteria</taxon>
        <taxon>Bacillati</taxon>
        <taxon>Actinomycetota</taxon>
        <taxon>Actinomycetes</taxon>
        <taxon>Pseudonocardiales</taxon>
        <taxon>Pseudonocardiaceae</taxon>
        <taxon>Tamaricihabitans</taxon>
    </lineage>
</organism>
<evidence type="ECO:0000256" key="5">
    <source>
        <dbReference type="ARBA" id="ARBA00022989"/>
    </source>
</evidence>
<evidence type="ECO:0000256" key="8">
    <source>
        <dbReference type="SAM" id="Phobius"/>
    </source>
</evidence>
<accession>A0A4R2Q5Y4</accession>
<dbReference type="Proteomes" id="UP000294911">
    <property type="component" value="Unassembled WGS sequence"/>
</dbReference>
<keyword evidence="5 8" id="KW-1133">Transmembrane helix</keyword>
<feature type="transmembrane region" description="Helical" evidence="8">
    <location>
        <begin position="136"/>
        <end position="157"/>
    </location>
</feature>
<evidence type="ECO:0000256" key="1">
    <source>
        <dbReference type="ARBA" id="ARBA00004141"/>
    </source>
</evidence>
<dbReference type="SUPFAM" id="SSF111352">
    <property type="entry name" value="Ammonium transporter"/>
    <property type="match status" value="1"/>
</dbReference>
<sequence>MQDQIESLTIIFSEFYYWVTVVFMFLIHVGFATYEIAVVRPKNMQRTLMKTFVVIPLVTITFFFFGWWIYNAFANGPGITGGIAEGAADTAPWSKLMAPNLDDRINGVFWAAFLLFSWTAAAIVSGALLERVRTAAFLIIGTIVGSVLWIIDAAWGWHPEGWMVQIMGYHDAYASGVIHGLAGGATLGALIVLGPRIGKFGPRGEVRDIKPHNVWLACVGLFLIFTGFWGFYVACNIPITDIGPDGEVYFSATNIYLMPTTLSGITLNFLMSFSGGILAAYLVSRGNPFWTFSGGLAGVIATSSGNDLYHPLQSMILAAIGVFLIYKLHFWVERKFKLDDVVGAVAIHGYAGVFGVVVAGFMLWGYPAAAPVEGVTAWFTTPDGWPAINPIGNLLGALIMFGLGFVPIFLVAKLLNRFGLLRVPRAVELVGLDVHDHVSAYPYFQGRADSDEITVDERTLAEAMNHTALPAGADTVPGAIAREDRKRR</sequence>
<comment type="similarity">
    <text evidence="2">Belongs to the ammonia transporter channel (TC 1.A.11.2) family.</text>
</comment>
<feature type="transmembrane region" description="Helical" evidence="8">
    <location>
        <begin position="254"/>
        <end position="282"/>
    </location>
</feature>
<keyword evidence="7" id="KW-0924">Ammonia transport</keyword>
<dbReference type="PANTHER" id="PTHR11730">
    <property type="entry name" value="AMMONIUM TRANSPORTER"/>
    <property type="match status" value="1"/>
</dbReference>
<feature type="domain" description="Ammonium transporter AmtB-like" evidence="9">
    <location>
        <begin position="20"/>
        <end position="437"/>
    </location>
</feature>
<keyword evidence="3" id="KW-0813">Transport</keyword>
<comment type="caution">
    <text evidence="10">The sequence shown here is derived from an EMBL/GenBank/DDBJ whole genome shotgun (WGS) entry which is preliminary data.</text>
</comment>
<evidence type="ECO:0000313" key="11">
    <source>
        <dbReference type="Proteomes" id="UP000294911"/>
    </source>
</evidence>
<evidence type="ECO:0000256" key="7">
    <source>
        <dbReference type="ARBA" id="ARBA00023177"/>
    </source>
</evidence>
<evidence type="ECO:0000256" key="6">
    <source>
        <dbReference type="ARBA" id="ARBA00023136"/>
    </source>
</evidence>
<keyword evidence="6 8" id="KW-0472">Membrane</keyword>
<dbReference type="OrthoDB" id="9814202at2"/>
<evidence type="ECO:0000313" key="10">
    <source>
        <dbReference type="EMBL" id="TCP43909.1"/>
    </source>
</evidence>
<feature type="transmembrane region" description="Helical" evidence="8">
    <location>
        <begin position="394"/>
        <end position="415"/>
    </location>
</feature>
<feature type="transmembrane region" description="Helical" evidence="8">
    <location>
        <begin position="312"/>
        <end position="329"/>
    </location>
</feature>
<dbReference type="InterPro" id="IPR029020">
    <property type="entry name" value="Ammonium/urea_transptr"/>
</dbReference>
<dbReference type="GO" id="GO:0016020">
    <property type="term" value="C:membrane"/>
    <property type="evidence" value="ECO:0007669"/>
    <property type="project" value="UniProtKB-SubCell"/>
</dbReference>
<feature type="transmembrane region" description="Helical" evidence="8">
    <location>
        <begin position="51"/>
        <end position="70"/>
    </location>
</feature>
<proteinExistence type="inferred from homology"/>
<evidence type="ECO:0000259" key="9">
    <source>
        <dbReference type="Pfam" id="PF00909"/>
    </source>
</evidence>
<feature type="transmembrane region" description="Helical" evidence="8">
    <location>
        <begin position="15"/>
        <end position="39"/>
    </location>
</feature>
<keyword evidence="4 8" id="KW-0812">Transmembrane</keyword>
<evidence type="ECO:0000256" key="3">
    <source>
        <dbReference type="ARBA" id="ARBA00022448"/>
    </source>
</evidence>
<dbReference type="AlphaFoldDB" id="A0A4R2Q5Y4"/>
<name>A0A4R2Q5Y4_9PSEU</name>
<reference evidence="10 11" key="1">
    <citation type="submission" date="2019-03" db="EMBL/GenBank/DDBJ databases">
        <title>Genomic Encyclopedia of Type Strains, Phase IV (KMG-IV): sequencing the most valuable type-strain genomes for metagenomic binning, comparative biology and taxonomic classification.</title>
        <authorList>
            <person name="Goeker M."/>
        </authorList>
    </citation>
    <scope>NUCLEOTIDE SEQUENCE [LARGE SCALE GENOMIC DNA]</scope>
    <source>
        <strain evidence="10 11">DSM 45765</strain>
    </source>
</reference>
<keyword evidence="11" id="KW-1185">Reference proteome</keyword>
<feature type="transmembrane region" description="Helical" evidence="8">
    <location>
        <begin position="172"/>
        <end position="193"/>
    </location>
</feature>
<feature type="transmembrane region" description="Helical" evidence="8">
    <location>
        <begin position="214"/>
        <end position="234"/>
    </location>
</feature>
<dbReference type="GO" id="GO:0008519">
    <property type="term" value="F:ammonium channel activity"/>
    <property type="evidence" value="ECO:0007669"/>
    <property type="project" value="InterPro"/>
</dbReference>
<comment type="subcellular location">
    <subcellularLocation>
        <location evidence="1">Membrane</location>
        <topology evidence="1">Multi-pass membrane protein</topology>
    </subcellularLocation>
</comment>
<dbReference type="InterPro" id="IPR024041">
    <property type="entry name" value="NH4_transpt_AmtB-like_dom"/>
</dbReference>
<feature type="transmembrane region" description="Helical" evidence="8">
    <location>
        <begin position="107"/>
        <end position="129"/>
    </location>
</feature>
<dbReference type="Gene3D" id="1.10.3430.10">
    <property type="entry name" value="Ammonium transporter AmtB like domains"/>
    <property type="match status" value="1"/>
</dbReference>
<evidence type="ECO:0000256" key="4">
    <source>
        <dbReference type="ARBA" id="ARBA00022692"/>
    </source>
</evidence>
<evidence type="ECO:0000256" key="2">
    <source>
        <dbReference type="ARBA" id="ARBA00005887"/>
    </source>
</evidence>
<dbReference type="Pfam" id="PF00909">
    <property type="entry name" value="Ammonium_transp"/>
    <property type="match status" value="1"/>
</dbReference>
<dbReference type="PANTHER" id="PTHR11730:SF6">
    <property type="entry name" value="AMMONIUM TRANSPORTER"/>
    <property type="match status" value="1"/>
</dbReference>
<gene>
    <name evidence="10" type="ORF">EV191_12063</name>
</gene>
<protein>
    <submittedName>
        <fullName evidence="10">Ammonium transporter</fullName>
    </submittedName>
</protein>
<dbReference type="GO" id="GO:0097272">
    <property type="term" value="P:ammonium homeostasis"/>
    <property type="evidence" value="ECO:0007669"/>
    <property type="project" value="TreeGrafter"/>
</dbReference>